<feature type="region of interest" description="Disordered" evidence="1">
    <location>
        <begin position="183"/>
        <end position="204"/>
    </location>
</feature>
<evidence type="ECO:0008006" key="7">
    <source>
        <dbReference type="Google" id="ProtNLM"/>
    </source>
</evidence>
<evidence type="ECO:0000259" key="4">
    <source>
        <dbReference type="Pfam" id="PF24962"/>
    </source>
</evidence>
<sequence>MVYEWDNKREECFNMYITENKSLEEIIAHFRDDKNFTPSKRAFQARFKEWGFPAKHRPAHKEASLAARIRELWEVNTPNKQMLVILRNEGWDVKERELTKLRKEQGLLLREANKNGHKKRKRNALEELSDQNGQQDANGATAEEHVRTPSPEPELAPEILAKREARQARIAAESEERFRTRTRRRRTKVWAGLPPDPEQPPRYPSELTMEECKRELGLDKPLYQELRETFESICRTHNVIKKTLCGPDTWKTCKEELVSRMAHLQPIFWGPGADGVNQTQKPMALDLLCMDVTKKLRTVSNRVTITDAKNILGVTPQEGRQIRAAFDAILKADHFTSKLEVPREYWDNLKAKWISESPLIQDKLGDESTDPDYGAKLKSLESIACDVQKRHRDDQTKKDPTRLRKSLHSGQNDSSDKAAANSSSTSNPSGSAGPQPSTDQNKSSSRHSMRTNPSLMDFHDDPIDTSLPADGMSTLASQALATASYPPYDYSGMQIDPSLLQAASLPQQNHHNQQHYPSFPLQPPPIPSPIPVYFRISPTSPLKNLSSAKKMWLDTFHPPHTVASLRTLALNRSGLKGNADARVGKIEGVQPPAGGEGNEGGSWGIDEDDELEAFLGMVEDGKKAIFSVEIL</sequence>
<dbReference type="Pfam" id="PF14420">
    <property type="entry name" value="Clr5"/>
    <property type="match status" value="1"/>
</dbReference>
<evidence type="ECO:0000256" key="1">
    <source>
        <dbReference type="SAM" id="MobiDB-lite"/>
    </source>
</evidence>
<dbReference type="InterPro" id="IPR056669">
    <property type="entry name" value="DUF7767"/>
</dbReference>
<dbReference type="PANTHER" id="PTHR38788">
    <property type="entry name" value="CLR5 DOMAIN-CONTAINING PROTEIN"/>
    <property type="match status" value="1"/>
</dbReference>
<protein>
    <recommendedName>
        <fullName evidence="7">Clr5 domain-containing protein</fullName>
    </recommendedName>
</protein>
<gene>
    <name evidence="5" type="ORF">JMJ35_008294</name>
</gene>
<evidence type="ECO:0000259" key="2">
    <source>
        <dbReference type="Pfam" id="PF14420"/>
    </source>
</evidence>
<dbReference type="InterPro" id="IPR025676">
    <property type="entry name" value="Clr5_dom"/>
</dbReference>
<feature type="domain" description="Tri-helical" evidence="3">
    <location>
        <begin position="308"/>
        <end position="394"/>
    </location>
</feature>
<dbReference type="PANTHER" id="PTHR38788:SF5">
    <property type="entry name" value="CLR5 DOMAIN-CONTAINING PROTEIN"/>
    <property type="match status" value="1"/>
</dbReference>
<dbReference type="EMBL" id="JAFEKC020000019">
    <property type="protein sequence ID" value="KAK0508923.1"/>
    <property type="molecule type" value="Genomic_DNA"/>
</dbReference>
<name>A0AA39QTK4_9LECA</name>
<feature type="domain" description="Tri-helical" evidence="3">
    <location>
        <begin position="212"/>
        <end position="298"/>
    </location>
</feature>
<dbReference type="Pfam" id="PF24465">
    <property type="entry name" value="Tri-helical"/>
    <property type="match status" value="2"/>
</dbReference>
<accession>A0AA39QTK4</accession>
<dbReference type="Proteomes" id="UP001166286">
    <property type="component" value="Unassembled WGS sequence"/>
</dbReference>
<feature type="compositionally biased region" description="Pro residues" evidence="1">
    <location>
        <begin position="194"/>
        <end position="203"/>
    </location>
</feature>
<evidence type="ECO:0000313" key="6">
    <source>
        <dbReference type="Proteomes" id="UP001166286"/>
    </source>
</evidence>
<comment type="caution">
    <text evidence="5">The sequence shown here is derived from an EMBL/GenBank/DDBJ whole genome shotgun (WGS) entry which is preliminary data.</text>
</comment>
<dbReference type="Pfam" id="PF24962">
    <property type="entry name" value="DUF7767"/>
    <property type="match status" value="1"/>
</dbReference>
<dbReference type="AlphaFoldDB" id="A0AA39QTK4"/>
<dbReference type="InterPro" id="IPR057940">
    <property type="entry name" value="Tri-helical_dom"/>
</dbReference>
<feature type="domain" description="Clr5" evidence="2">
    <location>
        <begin position="1"/>
        <end position="53"/>
    </location>
</feature>
<evidence type="ECO:0000313" key="5">
    <source>
        <dbReference type="EMBL" id="KAK0508923.1"/>
    </source>
</evidence>
<reference evidence="5" key="1">
    <citation type="submission" date="2023-03" db="EMBL/GenBank/DDBJ databases">
        <title>Complete genome of Cladonia borealis.</title>
        <authorList>
            <person name="Park H."/>
        </authorList>
    </citation>
    <scope>NUCLEOTIDE SEQUENCE</scope>
    <source>
        <strain evidence="5">ANT050790</strain>
    </source>
</reference>
<feature type="region of interest" description="Disordered" evidence="1">
    <location>
        <begin position="109"/>
        <end position="158"/>
    </location>
</feature>
<feature type="region of interest" description="Disordered" evidence="1">
    <location>
        <begin position="388"/>
        <end position="470"/>
    </location>
</feature>
<feature type="compositionally biased region" description="Basic and acidic residues" evidence="1">
    <location>
        <begin position="388"/>
        <end position="402"/>
    </location>
</feature>
<evidence type="ECO:0000259" key="3">
    <source>
        <dbReference type="Pfam" id="PF24465"/>
    </source>
</evidence>
<feature type="domain" description="DUF7767" evidence="4">
    <location>
        <begin position="527"/>
        <end position="629"/>
    </location>
</feature>
<feature type="compositionally biased region" description="Low complexity" evidence="1">
    <location>
        <begin position="417"/>
        <end position="434"/>
    </location>
</feature>
<keyword evidence="6" id="KW-1185">Reference proteome</keyword>
<organism evidence="5 6">
    <name type="scientific">Cladonia borealis</name>
    <dbReference type="NCBI Taxonomy" id="184061"/>
    <lineage>
        <taxon>Eukaryota</taxon>
        <taxon>Fungi</taxon>
        <taxon>Dikarya</taxon>
        <taxon>Ascomycota</taxon>
        <taxon>Pezizomycotina</taxon>
        <taxon>Lecanoromycetes</taxon>
        <taxon>OSLEUM clade</taxon>
        <taxon>Lecanoromycetidae</taxon>
        <taxon>Lecanorales</taxon>
        <taxon>Lecanorineae</taxon>
        <taxon>Cladoniaceae</taxon>
        <taxon>Cladonia</taxon>
    </lineage>
</organism>
<proteinExistence type="predicted"/>